<evidence type="ECO:0000256" key="13">
    <source>
        <dbReference type="ARBA" id="ARBA00023242"/>
    </source>
</evidence>
<feature type="binding site" evidence="14">
    <location>
        <position position="309"/>
    </location>
    <ligand>
        <name>Zn(2+)</name>
        <dbReference type="ChEBI" id="CHEBI:29105"/>
    </ligand>
</feature>
<feature type="binding site" evidence="14">
    <location>
        <position position="312"/>
    </location>
    <ligand>
        <name>Zn(2+)</name>
        <dbReference type="ChEBI" id="CHEBI:29105"/>
    </ligand>
</feature>
<dbReference type="InterPro" id="IPR026591">
    <property type="entry name" value="Sirtuin_cat_small_dom_sf"/>
</dbReference>
<dbReference type="Gene3D" id="3.40.50.1220">
    <property type="entry name" value="TPP-binding domain"/>
    <property type="match status" value="1"/>
</dbReference>
<evidence type="ECO:0000256" key="7">
    <source>
        <dbReference type="ARBA" id="ARBA00022723"/>
    </source>
</evidence>
<dbReference type="PANTHER" id="PTHR11085">
    <property type="entry name" value="NAD-DEPENDENT PROTEIN DEACYLASE SIRTUIN-5, MITOCHONDRIAL-RELATED"/>
    <property type="match status" value="1"/>
</dbReference>
<dbReference type="Gene3D" id="3.30.1600.10">
    <property type="entry name" value="SIR2/SIRT2 'Small Domain"/>
    <property type="match status" value="1"/>
</dbReference>
<dbReference type="Pfam" id="PF02146">
    <property type="entry name" value="SIR2"/>
    <property type="match status" value="1"/>
</dbReference>
<reference evidence="17 18" key="1">
    <citation type="journal article" date="2012" name="BMC Genomics">
        <title>Comparative genomics of the white-rot fungi, Phanerochaete carnosa and P. chrysosporium, to elucidate the genetic basis of the distinct wood types they colonize.</title>
        <authorList>
            <person name="Suzuki H."/>
            <person name="MacDonald J."/>
            <person name="Syed K."/>
            <person name="Salamov A."/>
            <person name="Hori C."/>
            <person name="Aerts A."/>
            <person name="Henrissat B."/>
            <person name="Wiebenga A."/>
            <person name="vanKuyk P.A."/>
            <person name="Barry K."/>
            <person name="Lindquist E."/>
            <person name="LaButti K."/>
            <person name="Lapidus A."/>
            <person name="Lucas S."/>
            <person name="Coutinho P."/>
            <person name="Gong Y."/>
            <person name="Samejima M."/>
            <person name="Mahadevan R."/>
            <person name="Abou-Zaid M."/>
            <person name="de Vries R.P."/>
            <person name="Igarashi K."/>
            <person name="Yadav J.S."/>
            <person name="Grigoriev I.V."/>
            <person name="Master E.R."/>
        </authorList>
    </citation>
    <scope>NUCLEOTIDE SEQUENCE [LARGE SCALE GENOMIC DNA]</scope>
    <source>
        <strain evidence="17 18">HHB-10118-sp</strain>
    </source>
</reference>
<keyword evidence="10" id="KW-0520">NAD</keyword>
<feature type="region of interest" description="Disordered" evidence="15">
    <location>
        <begin position="526"/>
        <end position="565"/>
    </location>
</feature>
<dbReference type="OrthoDB" id="420264at2759"/>
<evidence type="ECO:0000256" key="2">
    <source>
        <dbReference type="ARBA" id="ARBA00004123"/>
    </source>
</evidence>
<evidence type="ECO:0000256" key="4">
    <source>
        <dbReference type="ARBA" id="ARBA00006924"/>
    </source>
</evidence>
<dbReference type="EMBL" id="JH930478">
    <property type="protein sequence ID" value="EKM50509.1"/>
    <property type="molecule type" value="Genomic_DNA"/>
</dbReference>
<gene>
    <name evidence="17" type="ORF">PHACADRAFT_213432</name>
</gene>
<evidence type="ECO:0000259" key="16">
    <source>
        <dbReference type="PROSITE" id="PS50305"/>
    </source>
</evidence>
<dbReference type="InterPro" id="IPR050134">
    <property type="entry name" value="NAD-dep_sirtuin_deacylases"/>
</dbReference>
<evidence type="ECO:0000256" key="6">
    <source>
        <dbReference type="ARBA" id="ARBA00022679"/>
    </source>
</evidence>
<evidence type="ECO:0000256" key="15">
    <source>
        <dbReference type="SAM" id="MobiDB-lite"/>
    </source>
</evidence>
<feature type="compositionally biased region" description="Basic residues" evidence="15">
    <location>
        <begin position="347"/>
        <end position="357"/>
    </location>
</feature>
<dbReference type="InterPro" id="IPR007654">
    <property type="entry name" value="NAD-dep_histone_deAcase_SIR2_N"/>
</dbReference>
<evidence type="ECO:0000256" key="14">
    <source>
        <dbReference type="PROSITE-ProRule" id="PRU00236"/>
    </source>
</evidence>
<dbReference type="InterPro" id="IPR026590">
    <property type="entry name" value="Ssirtuin_cat_dom"/>
</dbReference>
<dbReference type="InterPro" id="IPR003000">
    <property type="entry name" value="Sirtuin"/>
</dbReference>
<evidence type="ECO:0000256" key="11">
    <source>
        <dbReference type="ARBA" id="ARBA00023128"/>
    </source>
</evidence>
<dbReference type="GO" id="GO:0046970">
    <property type="term" value="F:histone H4K16 deacetylase activity, NAD-dependent"/>
    <property type="evidence" value="ECO:0007669"/>
    <property type="project" value="TreeGrafter"/>
</dbReference>
<evidence type="ECO:0000256" key="10">
    <source>
        <dbReference type="ARBA" id="ARBA00023027"/>
    </source>
</evidence>
<feature type="region of interest" description="Disordered" evidence="15">
    <location>
        <begin position="341"/>
        <end position="375"/>
    </location>
</feature>
<organism evidence="17 18">
    <name type="scientific">Phanerochaete carnosa (strain HHB-10118-sp)</name>
    <name type="common">White-rot fungus</name>
    <name type="synonym">Peniophora carnosa</name>
    <dbReference type="NCBI Taxonomy" id="650164"/>
    <lineage>
        <taxon>Eukaryota</taxon>
        <taxon>Fungi</taxon>
        <taxon>Dikarya</taxon>
        <taxon>Basidiomycota</taxon>
        <taxon>Agaricomycotina</taxon>
        <taxon>Agaricomycetes</taxon>
        <taxon>Polyporales</taxon>
        <taxon>Phanerochaetaceae</taxon>
        <taxon>Phanerochaete</taxon>
    </lineage>
</organism>
<dbReference type="GO" id="GO:0005739">
    <property type="term" value="C:mitochondrion"/>
    <property type="evidence" value="ECO:0007669"/>
    <property type="project" value="UniProtKB-SubCell"/>
</dbReference>
<keyword evidence="8 14" id="KW-0862">Zinc</keyword>
<evidence type="ECO:0000256" key="3">
    <source>
        <dbReference type="ARBA" id="ARBA00004173"/>
    </source>
</evidence>
<keyword evidence="9" id="KW-0805">Transcription regulation</keyword>
<evidence type="ECO:0000313" key="18">
    <source>
        <dbReference type="Proteomes" id="UP000008370"/>
    </source>
</evidence>
<evidence type="ECO:0000256" key="12">
    <source>
        <dbReference type="ARBA" id="ARBA00023163"/>
    </source>
</evidence>
<keyword evidence="11" id="KW-0496">Mitochondrion</keyword>
<evidence type="ECO:0000256" key="5">
    <source>
        <dbReference type="ARBA" id="ARBA00022491"/>
    </source>
</evidence>
<proteinExistence type="inferred from homology"/>
<name>K5VVB0_PHACS</name>
<keyword evidence="18" id="KW-1185">Reference proteome</keyword>
<dbReference type="PANTHER" id="PTHR11085:SF9">
    <property type="entry name" value="NAD-DEPENDENT PROTEIN DEACETYLASE SIRTUIN-1"/>
    <property type="match status" value="1"/>
</dbReference>
<keyword evidence="7 14" id="KW-0479">Metal-binding</keyword>
<accession>K5VVB0</accession>
<comment type="cofactor">
    <cofactor evidence="1">
        <name>Zn(2+)</name>
        <dbReference type="ChEBI" id="CHEBI:29105"/>
    </cofactor>
</comment>
<comment type="subcellular location">
    <subcellularLocation>
        <location evidence="3">Mitochondrion</location>
    </subcellularLocation>
    <subcellularLocation>
        <location evidence="2">Nucleus</location>
    </subcellularLocation>
</comment>
<evidence type="ECO:0000256" key="8">
    <source>
        <dbReference type="ARBA" id="ARBA00022833"/>
    </source>
</evidence>
<keyword evidence="5" id="KW-0678">Repressor</keyword>
<keyword evidence="6" id="KW-0808">Transferase</keyword>
<comment type="similarity">
    <text evidence="4">Belongs to the sirtuin family. Class I subfamily.</text>
</comment>
<feature type="compositionally biased region" description="Low complexity" evidence="15">
    <location>
        <begin position="532"/>
        <end position="544"/>
    </location>
</feature>
<dbReference type="GO" id="GO:0046872">
    <property type="term" value="F:metal ion binding"/>
    <property type="evidence" value="ECO:0007669"/>
    <property type="project" value="UniProtKB-KW"/>
</dbReference>
<evidence type="ECO:0000313" key="17">
    <source>
        <dbReference type="EMBL" id="EKM50509.1"/>
    </source>
</evidence>
<feature type="active site" description="Proton acceptor" evidence="14">
    <location>
        <position position="301"/>
    </location>
</feature>
<dbReference type="Pfam" id="PF04574">
    <property type="entry name" value="DUF592"/>
    <property type="match status" value="1"/>
</dbReference>
<dbReference type="SUPFAM" id="SSF52467">
    <property type="entry name" value="DHS-like NAD/FAD-binding domain"/>
    <property type="match status" value="1"/>
</dbReference>
<dbReference type="FunCoup" id="K5VVB0">
    <property type="interactions" value="244"/>
</dbReference>
<dbReference type="GeneID" id="18913367"/>
<feature type="binding site" evidence="14">
    <location>
        <position position="333"/>
    </location>
    <ligand>
        <name>Zn(2+)</name>
        <dbReference type="ChEBI" id="CHEBI:29105"/>
    </ligand>
</feature>
<keyword evidence="12" id="KW-0804">Transcription</keyword>
<dbReference type="AlphaFoldDB" id="K5VVB0"/>
<dbReference type="HOGENOM" id="CLU_023643_5_2_1"/>
<dbReference type="InterPro" id="IPR029035">
    <property type="entry name" value="DHS-like_NAD/FAD-binding_dom"/>
</dbReference>
<dbReference type="InParanoid" id="K5VVB0"/>
<evidence type="ECO:0000256" key="9">
    <source>
        <dbReference type="ARBA" id="ARBA00023015"/>
    </source>
</evidence>
<protein>
    <recommendedName>
        <fullName evidence="16">Deacetylase sirtuin-type domain-containing protein</fullName>
    </recommendedName>
</protein>
<dbReference type="STRING" id="650164.K5VVB0"/>
<dbReference type="RefSeq" id="XP_007400781.1">
    <property type="nucleotide sequence ID" value="XM_007400719.1"/>
</dbReference>
<feature type="domain" description="Deacetylase sirtuin-type" evidence="16">
    <location>
        <begin position="173"/>
        <end position="467"/>
    </location>
</feature>
<dbReference type="GO" id="GO:0005634">
    <property type="term" value="C:nucleus"/>
    <property type="evidence" value="ECO:0007669"/>
    <property type="project" value="UniProtKB-SubCell"/>
</dbReference>
<dbReference type="Proteomes" id="UP000008370">
    <property type="component" value="Unassembled WGS sequence"/>
</dbReference>
<dbReference type="GO" id="GO:0070403">
    <property type="term" value="F:NAD+ binding"/>
    <property type="evidence" value="ECO:0007669"/>
    <property type="project" value="InterPro"/>
</dbReference>
<dbReference type="KEGG" id="pco:PHACADRAFT_213432"/>
<keyword evidence="13" id="KW-0539">Nucleus</keyword>
<evidence type="ECO:0000256" key="1">
    <source>
        <dbReference type="ARBA" id="ARBA00001947"/>
    </source>
</evidence>
<sequence>MDSQLPASAPADSHAVQASVRTHSRIYAMQVRAFLEASEVVDADPDIIEDILDGFDEESLCAEDGLEDTGIDAQDTASGVLNGVSAVDEYMALLEEAETSWSKEEVKQMMRDLKEHGMAHFLNDYVIIRALPIPKLLYAFGVCLCPELRIKQRKTLLYFLEVAMYQVLQKREKLPMYNTIDDAVDLIKKSCHIMILTGAGISVSCGIPDFRSRNGLYAQLQERGEYDLDDPQQMFDIHYFREKPSVFYSFASQIYPSNFIPSPCHRFIKLIEEKGKLLRNYTQNIDTLETRAGVQNVLQCHGSFATASCIDCKVTVPGNVIESDIMNHTIPVCRLCSSVPTPAPAPKAKKKGKKKNLRPWESDGEEEPDVPEFPPGIMKPDITFFGEKLTDAFEKALIEDRPKVDLLLVIGTSLKVSPVSEILTHLRHSVPQILINKTPVRHINPDIVLLGNADEIVQHLCQKLDWDLPNLQSFTNGNQLDAPRPNFRKRPSDPLMRGPKRVCNSHAWLFEGAEGGKWVEEIEKKAVSRQVSASDTEGAAGSGSSDDDDGYSNLLPPTVKRARTA</sequence>
<feature type="binding site" evidence="14">
    <location>
        <position position="336"/>
    </location>
    <ligand>
        <name>Zn(2+)</name>
        <dbReference type="ChEBI" id="CHEBI:29105"/>
    </ligand>
</feature>
<feature type="region of interest" description="Disordered" evidence="15">
    <location>
        <begin position="477"/>
        <end position="498"/>
    </location>
</feature>
<dbReference type="PROSITE" id="PS50305">
    <property type="entry name" value="SIRTUIN"/>
    <property type="match status" value="1"/>
</dbReference>